<dbReference type="Proteomes" id="UP000000719">
    <property type="component" value="Chromosome"/>
</dbReference>
<organism evidence="9 10">
    <name type="scientific">Halothermothrix orenii (strain H 168 / OCM 544 / DSM 9562)</name>
    <dbReference type="NCBI Taxonomy" id="373903"/>
    <lineage>
        <taxon>Bacteria</taxon>
        <taxon>Bacillati</taxon>
        <taxon>Bacillota</taxon>
        <taxon>Clostridia</taxon>
        <taxon>Halanaerobiales</taxon>
        <taxon>Halothermotrichaceae</taxon>
        <taxon>Halothermothrix</taxon>
    </lineage>
</organism>
<keyword evidence="5 8" id="KW-1133">Transmembrane helix</keyword>
<evidence type="ECO:0000256" key="3">
    <source>
        <dbReference type="ARBA" id="ARBA00022448"/>
    </source>
</evidence>
<dbReference type="GO" id="GO:0005886">
    <property type="term" value="C:plasma membrane"/>
    <property type="evidence" value="ECO:0007669"/>
    <property type="project" value="TreeGrafter"/>
</dbReference>
<keyword evidence="10" id="KW-1185">Reference proteome</keyword>
<feature type="transmembrane region" description="Helical" evidence="8">
    <location>
        <begin position="411"/>
        <end position="434"/>
    </location>
</feature>
<dbReference type="PROSITE" id="PS50283">
    <property type="entry name" value="NA_SOLUT_SYMP_3"/>
    <property type="match status" value="1"/>
</dbReference>
<evidence type="ECO:0000256" key="6">
    <source>
        <dbReference type="ARBA" id="ARBA00023136"/>
    </source>
</evidence>
<dbReference type="PANTHER" id="PTHR48086:SF7">
    <property type="entry name" value="SODIUM-SOLUTE SYMPORTER-RELATED"/>
    <property type="match status" value="1"/>
</dbReference>
<dbReference type="Pfam" id="PF00474">
    <property type="entry name" value="SSF"/>
    <property type="match status" value="1"/>
</dbReference>
<comment type="similarity">
    <text evidence="2 7">Belongs to the sodium:solute symporter (SSF) (TC 2.A.21) family.</text>
</comment>
<dbReference type="InterPro" id="IPR001734">
    <property type="entry name" value="Na/solute_symporter"/>
</dbReference>
<feature type="transmembrane region" description="Helical" evidence="8">
    <location>
        <begin position="305"/>
        <end position="327"/>
    </location>
</feature>
<feature type="transmembrane region" description="Helical" evidence="8">
    <location>
        <begin position="215"/>
        <end position="239"/>
    </location>
</feature>
<evidence type="ECO:0000313" key="10">
    <source>
        <dbReference type="Proteomes" id="UP000000719"/>
    </source>
</evidence>
<dbReference type="Gene3D" id="1.20.1730.10">
    <property type="entry name" value="Sodium/glucose cotransporter"/>
    <property type="match status" value="1"/>
</dbReference>
<dbReference type="GO" id="GO:0022857">
    <property type="term" value="F:transmembrane transporter activity"/>
    <property type="evidence" value="ECO:0007669"/>
    <property type="project" value="InterPro"/>
</dbReference>
<evidence type="ECO:0000256" key="4">
    <source>
        <dbReference type="ARBA" id="ARBA00022692"/>
    </source>
</evidence>
<dbReference type="KEGG" id="hor:Hore_00590"/>
<feature type="transmembrane region" description="Helical" evidence="8">
    <location>
        <begin position="175"/>
        <end position="195"/>
    </location>
</feature>
<dbReference type="RefSeq" id="WP_012635019.1">
    <property type="nucleotide sequence ID" value="NC_011899.1"/>
</dbReference>
<keyword evidence="6 8" id="KW-0472">Membrane</keyword>
<dbReference type="PANTHER" id="PTHR48086">
    <property type="entry name" value="SODIUM/PROLINE SYMPORTER-RELATED"/>
    <property type="match status" value="1"/>
</dbReference>
<feature type="transmembrane region" description="Helical" evidence="8">
    <location>
        <begin position="147"/>
        <end position="168"/>
    </location>
</feature>
<feature type="transmembrane region" description="Helical" evidence="8">
    <location>
        <begin position="113"/>
        <end position="135"/>
    </location>
</feature>
<evidence type="ECO:0000256" key="2">
    <source>
        <dbReference type="ARBA" id="ARBA00006434"/>
    </source>
</evidence>
<comment type="subcellular location">
    <subcellularLocation>
        <location evidence="1">Membrane</location>
        <topology evidence="1">Multi-pass membrane protein</topology>
    </subcellularLocation>
</comment>
<feature type="transmembrane region" description="Helical" evidence="8">
    <location>
        <begin position="70"/>
        <end position="92"/>
    </location>
</feature>
<dbReference type="CDD" id="cd10322">
    <property type="entry name" value="SLC5sbd"/>
    <property type="match status" value="1"/>
</dbReference>
<dbReference type="InterPro" id="IPR050277">
    <property type="entry name" value="Sodium:Solute_Symporter"/>
</dbReference>
<dbReference type="STRING" id="373903.Hore_00590"/>
<evidence type="ECO:0000313" key="9">
    <source>
        <dbReference type="EMBL" id="ACL68820.1"/>
    </source>
</evidence>
<accession>B8D066</accession>
<dbReference type="HOGENOM" id="CLU_018808_15_3_9"/>
<reference evidence="9 10" key="1">
    <citation type="journal article" date="2009" name="PLoS ONE">
        <title>Genome analysis of the anaerobic thermohalophilic bacterium Halothermothrix orenii.</title>
        <authorList>
            <person name="Mavromatis K."/>
            <person name="Ivanova N."/>
            <person name="Anderson I."/>
            <person name="Lykidis A."/>
            <person name="Hooper S.D."/>
            <person name="Sun H."/>
            <person name="Kunin V."/>
            <person name="Lapidus A."/>
            <person name="Hugenholtz P."/>
            <person name="Patel B."/>
            <person name="Kyrpides N.C."/>
        </authorList>
    </citation>
    <scope>NUCLEOTIDE SEQUENCE [LARGE SCALE GENOMIC DNA]</scope>
    <source>
        <strain evidence="10">H 168 / OCM 544 / DSM 9562</strain>
    </source>
</reference>
<dbReference type="AlphaFoldDB" id="B8D066"/>
<dbReference type="EMBL" id="CP001098">
    <property type="protein sequence ID" value="ACL68820.1"/>
    <property type="molecule type" value="Genomic_DNA"/>
</dbReference>
<dbReference type="eggNOG" id="COG0591">
    <property type="taxonomic scope" value="Bacteria"/>
</dbReference>
<evidence type="ECO:0000256" key="7">
    <source>
        <dbReference type="RuleBase" id="RU362091"/>
    </source>
</evidence>
<dbReference type="OrthoDB" id="9810181at2"/>
<feature type="transmembrane region" description="Helical" evidence="8">
    <location>
        <begin position="382"/>
        <end position="404"/>
    </location>
</feature>
<dbReference type="InterPro" id="IPR038377">
    <property type="entry name" value="Na/Glc_symporter_sf"/>
</dbReference>
<keyword evidence="4 8" id="KW-0812">Transmembrane</keyword>
<feature type="transmembrane region" description="Helical" evidence="8">
    <location>
        <begin position="354"/>
        <end position="376"/>
    </location>
</feature>
<feature type="transmembrane region" description="Helical" evidence="8">
    <location>
        <begin position="440"/>
        <end position="456"/>
    </location>
</feature>
<feature type="transmembrane region" description="Helical" evidence="8">
    <location>
        <begin position="6"/>
        <end position="21"/>
    </location>
</feature>
<keyword evidence="3" id="KW-0813">Transport</keyword>
<sequence length="460" mass="48824">MVLTTVIVYMLLLLAIGYWANRKIKGLTDYLLAGRRLGLWLTAGALAATHFGGGMVVGGGEYGFIHGFSGAWYGISCGIGLLFLSFLTAGKFRDLSLYTVPDYLAHRYGGKTVRVLGAILSVVAIIGIIAAQVLAAKSALAILGIKGNAGAIIATLIFIIYTVLGGLWAATITDFIQVIIAGVGTVIAASMVLSNTGGLSGLKESLSTVSPGVDYFNLFGFGWTTILWILLPTVMYTLIGQDFYQRLFASKDGITARKASFIGGIFLIIISFFPVITGMGARMYFPEMTDASMALPRLVQELFPLGLGAVFLAALLAAIMSTADSLLTAGTSHLIKDFWFEVFNRGQDRDKGQILTISRVTTGVLGLLALIIALLVPTVIDALIYSYTMYTAGVFIPLIGGVLWRGATRKGAISAIFAGSLVAITGILTGFEAWGIPVEVYSAVISLVFFVVISLADKKD</sequence>
<gene>
    <name evidence="9" type="ordered locus">Hore_00590</name>
</gene>
<feature type="transmembrane region" description="Helical" evidence="8">
    <location>
        <begin position="260"/>
        <end position="285"/>
    </location>
</feature>
<evidence type="ECO:0000256" key="5">
    <source>
        <dbReference type="ARBA" id="ARBA00022989"/>
    </source>
</evidence>
<proteinExistence type="inferred from homology"/>
<evidence type="ECO:0000256" key="8">
    <source>
        <dbReference type="SAM" id="Phobius"/>
    </source>
</evidence>
<protein>
    <submittedName>
        <fullName evidence="9">Sodium:solute symporter</fullName>
    </submittedName>
</protein>
<name>B8D066_HALOH</name>
<evidence type="ECO:0000256" key="1">
    <source>
        <dbReference type="ARBA" id="ARBA00004141"/>
    </source>
</evidence>
<feature type="transmembrane region" description="Helical" evidence="8">
    <location>
        <begin position="37"/>
        <end position="58"/>
    </location>
</feature>